<dbReference type="Pfam" id="PF03706">
    <property type="entry name" value="LPG_synthase_TM"/>
    <property type="match status" value="1"/>
</dbReference>
<protein>
    <recommendedName>
        <fullName evidence="9">TIGR00374 family protein</fullName>
    </recommendedName>
</protein>
<evidence type="ECO:0000256" key="5">
    <source>
        <dbReference type="ARBA" id="ARBA00023136"/>
    </source>
</evidence>
<feature type="transmembrane region" description="Helical" evidence="6">
    <location>
        <begin position="12"/>
        <end position="28"/>
    </location>
</feature>
<proteinExistence type="predicted"/>
<evidence type="ECO:0008006" key="9">
    <source>
        <dbReference type="Google" id="ProtNLM"/>
    </source>
</evidence>
<dbReference type="GO" id="GO:0005886">
    <property type="term" value="C:plasma membrane"/>
    <property type="evidence" value="ECO:0007669"/>
    <property type="project" value="UniProtKB-SubCell"/>
</dbReference>
<accession>A0A2H0WXT4</accession>
<evidence type="ECO:0000256" key="2">
    <source>
        <dbReference type="ARBA" id="ARBA00022475"/>
    </source>
</evidence>
<evidence type="ECO:0000256" key="4">
    <source>
        <dbReference type="ARBA" id="ARBA00022989"/>
    </source>
</evidence>
<comment type="subcellular location">
    <subcellularLocation>
        <location evidence="1">Cell membrane</location>
        <topology evidence="1">Multi-pass membrane protein</topology>
    </subcellularLocation>
</comment>
<dbReference type="PANTHER" id="PTHR40277:SF1">
    <property type="entry name" value="BLL5419 PROTEIN"/>
    <property type="match status" value="1"/>
</dbReference>
<gene>
    <name evidence="7" type="ORF">COT59_00725</name>
</gene>
<feature type="transmembrane region" description="Helical" evidence="6">
    <location>
        <begin position="287"/>
        <end position="311"/>
    </location>
</feature>
<dbReference type="PANTHER" id="PTHR40277">
    <property type="entry name" value="BLL5419 PROTEIN"/>
    <property type="match status" value="1"/>
</dbReference>
<keyword evidence="5 6" id="KW-0472">Membrane</keyword>
<organism evidence="7 8">
    <name type="scientific">Candidatus Nealsonbacteria bacterium CG09_land_8_20_14_0_10_42_14</name>
    <dbReference type="NCBI Taxonomy" id="1974707"/>
    <lineage>
        <taxon>Bacteria</taxon>
        <taxon>Candidatus Nealsoniibacteriota</taxon>
    </lineage>
</organism>
<name>A0A2H0WXT4_9BACT</name>
<dbReference type="Proteomes" id="UP000229675">
    <property type="component" value="Unassembled WGS sequence"/>
</dbReference>
<dbReference type="EMBL" id="PEZD01000018">
    <property type="protein sequence ID" value="PIS17427.1"/>
    <property type="molecule type" value="Genomic_DNA"/>
</dbReference>
<feature type="transmembrane region" description="Helical" evidence="6">
    <location>
        <begin position="124"/>
        <end position="144"/>
    </location>
</feature>
<dbReference type="NCBIfam" id="TIGR00374">
    <property type="entry name" value="flippase-like domain"/>
    <property type="match status" value="1"/>
</dbReference>
<feature type="transmembrane region" description="Helical" evidence="6">
    <location>
        <begin position="40"/>
        <end position="59"/>
    </location>
</feature>
<evidence type="ECO:0000313" key="8">
    <source>
        <dbReference type="Proteomes" id="UP000229675"/>
    </source>
</evidence>
<feature type="transmembrane region" description="Helical" evidence="6">
    <location>
        <begin position="215"/>
        <end position="237"/>
    </location>
</feature>
<evidence type="ECO:0000313" key="7">
    <source>
        <dbReference type="EMBL" id="PIS17427.1"/>
    </source>
</evidence>
<comment type="caution">
    <text evidence="7">The sequence shown here is derived from an EMBL/GenBank/DDBJ whole genome shotgun (WGS) entry which is preliminary data.</text>
</comment>
<reference evidence="8" key="1">
    <citation type="submission" date="2017-09" db="EMBL/GenBank/DDBJ databases">
        <title>Depth-based differentiation of microbial function through sediment-hosted aquifers and enrichment of novel symbionts in the deep terrestrial subsurface.</title>
        <authorList>
            <person name="Probst A.J."/>
            <person name="Ladd B."/>
            <person name="Jarett J.K."/>
            <person name="Geller-Mcgrath D.E."/>
            <person name="Sieber C.M.K."/>
            <person name="Emerson J.B."/>
            <person name="Anantharaman K."/>
            <person name="Thomas B.C."/>
            <person name="Malmstrom R."/>
            <person name="Stieglmeier M."/>
            <person name="Klingl A."/>
            <person name="Woyke T."/>
            <person name="Ryan C.M."/>
            <person name="Banfield J.F."/>
        </authorList>
    </citation>
    <scope>NUCLEOTIDE SEQUENCE [LARGE SCALE GENOMIC DNA]</scope>
</reference>
<feature type="transmembrane region" description="Helical" evidence="6">
    <location>
        <begin position="243"/>
        <end position="266"/>
    </location>
</feature>
<keyword evidence="3 6" id="KW-0812">Transmembrane</keyword>
<evidence type="ECO:0000256" key="1">
    <source>
        <dbReference type="ARBA" id="ARBA00004651"/>
    </source>
</evidence>
<evidence type="ECO:0000256" key="3">
    <source>
        <dbReference type="ARBA" id="ARBA00022692"/>
    </source>
</evidence>
<evidence type="ECO:0000256" key="6">
    <source>
        <dbReference type="SAM" id="Phobius"/>
    </source>
</evidence>
<keyword evidence="2" id="KW-1003">Cell membrane</keyword>
<sequence length="318" mass="36091">MPDKKFLKRGVRIIGIVLFVYILSKVNWPEFSDILREINIFYFILGILLIIPAVSIRALRWREIVNSLDAGISKKTSIIIFAKGLFWGVITPGKLGEFSRAKYLAEKSNISLDKALFTVVFDKLIEFFAAVFLSIPAVLALFYLFEVDVFLIMLILSLLVISGIYFLIKRESAQKVLKPLFQIFIFDSLKKKAEDFFHGFFEETKRLTRALIVKLFCYELVIYLLTLLVFFLMTLSLGITVPLWYLGLMIPLVSIVAVLPVSVFGLGTREAGLIFLFSLINLSLNQAVAFSFLIMFWSILSGVPGLILTFLPAKTLKV</sequence>
<dbReference type="InterPro" id="IPR022791">
    <property type="entry name" value="L-PG_synthase/AglD"/>
</dbReference>
<dbReference type="AlphaFoldDB" id="A0A2H0WXT4"/>
<keyword evidence="4 6" id="KW-1133">Transmembrane helix</keyword>
<feature type="transmembrane region" description="Helical" evidence="6">
    <location>
        <begin position="150"/>
        <end position="168"/>
    </location>
</feature>